<dbReference type="InterPro" id="IPR011335">
    <property type="entry name" value="Restrct_endonuc-II-like"/>
</dbReference>
<reference evidence="3" key="1">
    <citation type="journal article" date="2014" name="Int. J. Syst. Evol. Microbiol.">
        <title>Complete genome sequence of Corynebacterium casei LMG S-19264T (=DSM 44701T), isolated from a smear-ripened cheese.</title>
        <authorList>
            <consortium name="US DOE Joint Genome Institute (JGI-PGF)"/>
            <person name="Walter F."/>
            <person name="Albersmeier A."/>
            <person name="Kalinowski J."/>
            <person name="Ruckert C."/>
        </authorList>
    </citation>
    <scope>NUCLEOTIDE SEQUENCE</scope>
    <source>
        <strain evidence="3">JCM 13064</strain>
    </source>
</reference>
<dbReference type="AlphaFoldDB" id="A0A917RME8"/>
<comment type="similarity">
    <text evidence="1 2">Belongs to the UPF0102 family.</text>
</comment>
<dbReference type="PANTHER" id="PTHR34039:SF1">
    <property type="entry name" value="UPF0102 PROTEIN YRAN"/>
    <property type="match status" value="1"/>
</dbReference>
<dbReference type="EMBL" id="BMNT01000051">
    <property type="protein sequence ID" value="GGL15602.1"/>
    <property type="molecule type" value="Genomic_DNA"/>
</dbReference>
<dbReference type="NCBIfam" id="NF009154">
    <property type="entry name" value="PRK12497.3-3"/>
    <property type="match status" value="1"/>
</dbReference>
<comment type="caution">
    <text evidence="3">The sequence shown here is derived from an EMBL/GenBank/DDBJ whole genome shotgun (WGS) entry which is preliminary data.</text>
</comment>
<dbReference type="HAMAP" id="MF_00048">
    <property type="entry name" value="UPF0102"/>
    <property type="match status" value="1"/>
</dbReference>
<dbReference type="NCBIfam" id="NF009150">
    <property type="entry name" value="PRK12497.1-3"/>
    <property type="match status" value="1"/>
</dbReference>
<name>A0A917RME8_9ACTN</name>
<dbReference type="InterPro" id="IPR003509">
    <property type="entry name" value="UPF0102_YraN-like"/>
</dbReference>
<sequence>MTMAHELGKYGEMLAADYLGAAGLQILERNWCRPEGEIDILAREGPVLVVVEVKTRSGRSHGSAFEAVTPAKVARLRGLAARWLRDQSEWFSAIRVDVVALERFAGEFSIQHHRGVS</sequence>
<dbReference type="SUPFAM" id="SSF52980">
    <property type="entry name" value="Restriction endonuclease-like"/>
    <property type="match status" value="1"/>
</dbReference>
<evidence type="ECO:0000256" key="2">
    <source>
        <dbReference type="HAMAP-Rule" id="MF_00048"/>
    </source>
</evidence>
<gene>
    <name evidence="3" type="ORF">GCM10007964_66990</name>
</gene>
<organism evidence="3 4">
    <name type="scientific">Sphaerisporangium melleum</name>
    <dbReference type="NCBI Taxonomy" id="321316"/>
    <lineage>
        <taxon>Bacteria</taxon>
        <taxon>Bacillati</taxon>
        <taxon>Actinomycetota</taxon>
        <taxon>Actinomycetes</taxon>
        <taxon>Streptosporangiales</taxon>
        <taxon>Streptosporangiaceae</taxon>
        <taxon>Sphaerisporangium</taxon>
    </lineage>
</organism>
<dbReference type="CDD" id="cd20736">
    <property type="entry name" value="PoNe_Nuclease"/>
    <property type="match status" value="1"/>
</dbReference>
<evidence type="ECO:0000313" key="4">
    <source>
        <dbReference type="Proteomes" id="UP000645217"/>
    </source>
</evidence>
<dbReference type="Proteomes" id="UP000645217">
    <property type="component" value="Unassembled WGS sequence"/>
</dbReference>
<reference evidence="3" key="2">
    <citation type="submission" date="2020-09" db="EMBL/GenBank/DDBJ databases">
        <authorList>
            <person name="Sun Q."/>
            <person name="Ohkuma M."/>
        </authorList>
    </citation>
    <scope>NUCLEOTIDE SEQUENCE</scope>
    <source>
        <strain evidence="3">JCM 13064</strain>
    </source>
</reference>
<proteinExistence type="inferred from homology"/>
<protein>
    <recommendedName>
        <fullName evidence="2">UPF0102 protein GCM10007964_66990</fullName>
    </recommendedName>
</protein>
<dbReference type="PANTHER" id="PTHR34039">
    <property type="entry name" value="UPF0102 PROTEIN YRAN"/>
    <property type="match status" value="1"/>
</dbReference>
<evidence type="ECO:0000256" key="1">
    <source>
        <dbReference type="ARBA" id="ARBA00006738"/>
    </source>
</evidence>
<dbReference type="Gene3D" id="3.40.1350.10">
    <property type="match status" value="1"/>
</dbReference>
<evidence type="ECO:0000313" key="3">
    <source>
        <dbReference type="EMBL" id="GGL15602.1"/>
    </source>
</evidence>
<dbReference type="GO" id="GO:0003676">
    <property type="term" value="F:nucleic acid binding"/>
    <property type="evidence" value="ECO:0007669"/>
    <property type="project" value="InterPro"/>
</dbReference>
<dbReference type="Pfam" id="PF02021">
    <property type="entry name" value="UPF0102"/>
    <property type="match status" value="1"/>
</dbReference>
<accession>A0A917RME8</accession>
<keyword evidence="4" id="KW-1185">Reference proteome</keyword>
<dbReference type="InterPro" id="IPR011856">
    <property type="entry name" value="tRNA_endonuc-like_dom_sf"/>
</dbReference>
<dbReference type="RefSeq" id="WP_189167090.1">
    <property type="nucleotide sequence ID" value="NZ_BMNT01000051.1"/>
</dbReference>